<dbReference type="EMBL" id="BTGU01000485">
    <property type="protein sequence ID" value="GMN67668.1"/>
    <property type="molecule type" value="Genomic_DNA"/>
</dbReference>
<evidence type="ECO:0000313" key="4">
    <source>
        <dbReference type="EMBL" id="GMN67999.1"/>
    </source>
</evidence>
<protein>
    <submittedName>
        <fullName evidence="4">Uncharacterized protein</fullName>
    </submittedName>
</protein>
<evidence type="ECO:0000313" key="6">
    <source>
        <dbReference type="Proteomes" id="UP001187192"/>
    </source>
</evidence>
<sequence>MRSTRQPTNQPHRPNKSIGDLERLAIKVRLLAVRPSKKTNQPHHPDKSIGDLKKLAMAPMAGDQLKPTTLSRKTSTNTTPLNITILSRIY</sequence>
<dbReference type="EMBL" id="BTGU01000484">
    <property type="protein sequence ID" value="GMN67663.1"/>
    <property type="molecule type" value="Genomic_DNA"/>
</dbReference>
<feature type="region of interest" description="Disordered" evidence="1">
    <location>
        <begin position="1"/>
        <end position="21"/>
    </location>
</feature>
<name>A0AA88JBH5_FICCA</name>
<proteinExistence type="predicted"/>
<dbReference type="EMBL" id="BTGU01000533">
    <property type="protein sequence ID" value="GMN67999.1"/>
    <property type="molecule type" value="Genomic_DNA"/>
</dbReference>
<comment type="caution">
    <text evidence="4">The sequence shown here is derived from an EMBL/GenBank/DDBJ whole genome shotgun (WGS) entry which is preliminary data.</text>
</comment>
<dbReference type="AlphaFoldDB" id="A0AA88JBH5"/>
<evidence type="ECO:0000313" key="3">
    <source>
        <dbReference type="EMBL" id="GMN67668.1"/>
    </source>
</evidence>
<organism evidence="4 6">
    <name type="scientific">Ficus carica</name>
    <name type="common">Common fig</name>
    <dbReference type="NCBI Taxonomy" id="3494"/>
    <lineage>
        <taxon>Eukaryota</taxon>
        <taxon>Viridiplantae</taxon>
        <taxon>Streptophyta</taxon>
        <taxon>Embryophyta</taxon>
        <taxon>Tracheophyta</taxon>
        <taxon>Spermatophyta</taxon>
        <taxon>Magnoliopsida</taxon>
        <taxon>eudicotyledons</taxon>
        <taxon>Gunneridae</taxon>
        <taxon>Pentapetalae</taxon>
        <taxon>rosids</taxon>
        <taxon>fabids</taxon>
        <taxon>Rosales</taxon>
        <taxon>Moraceae</taxon>
        <taxon>Ficeae</taxon>
        <taxon>Ficus</taxon>
    </lineage>
</organism>
<accession>A0AA88JBH5</accession>
<dbReference type="EMBL" id="BTGU01000534">
    <property type="protein sequence ID" value="GMN68004.1"/>
    <property type="molecule type" value="Genomic_DNA"/>
</dbReference>
<evidence type="ECO:0000313" key="2">
    <source>
        <dbReference type="EMBL" id="GMN67663.1"/>
    </source>
</evidence>
<feature type="compositionally biased region" description="Polar residues" evidence="1">
    <location>
        <begin position="1"/>
        <end position="12"/>
    </location>
</feature>
<reference evidence="4" key="1">
    <citation type="submission" date="2023-07" db="EMBL/GenBank/DDBJ databases">
        <title>draft genome sequence of fig (Ficus carica).</title>
        <authorList>
            <person name="Takahashi T."/>
            <person name="Nishimura K."/>
        </authorList>
    </citation>
    <scope>NUCLEOTIDE SEQUENCE</scope>
</reference>
<dbReference type="Proteomes" id="UP001187192">
    <property type="component" value="Unassembled WGS sequence"/>
</dbReference>
<evidence type="ECO:0000313" key="5">
    <source>
        <dbReference type="EMBL" id="GMN68004.1"/>
    </source>
</evidence>
<gene>
    <name evidence="2" type="ORF">TIFTF001_036722</name>
    <name evidence="3" type="ORF">TIFTF001_036732</name>
    <name evidence="4" type="ORF">TIFTF001_037058</name>
    <name evidence="5" type="ORF">TIFTF001_037065</name>
</gene>
<evidence type="ECO:0000256" key="1">
    <source>
        <dbReference type="SAM" id="MobiDB-lite"/>
    </source>
</evidence>
<keyword evidence="6" id="KW-1185">Reference proteome</keyword>